<dbReference type="InterPro" id="IPR036291">
    <property type="entry name" value="NAD(P)-bd_dom_sf"/>
</dbReference>
<dbReference type="PANTHER" id="PTHR47129">
    <property type="entry name" value="QUINONE OXIDOREDUCTASE 2"/>
    <property type="match status" value="1"/>
</dbReference>
<organism evidence="2 3">
    <name type="scientific">Wenjunlia tyrosinilytica</name>
    <dbReference type="NCBI Taxonomy" id="1544741"/>
    <lineage>
        <taxon>Bacteria</taxon>
        <taxon>Bacillati</taxon>
        <taxon>Actinomycetota</taxon>
        <taxon>Actinomycetes</taxon>
        <taxon>Kitasatosporales</taxon>
        <taxon>Streptomycetaceae</taxon>
        <taxon>Wenjunlia</taxon>
    </lineage>
</organism>
<dbReference type="EMBL" id="BMMS01000050">
    <property type="protein sequence ID" value="GGO99976.1"/>
    <property type="molecule type" value="Genomic_DNA"/>
</dbReference>
<dbReference type="RefSeq" id="WP_189135636.1">
    <property type="nucleotide sequence ID" value="NZ_BMMS01000050.1"/>
</dbReference>
<dbReference type="InterPro" id="IPR052718">
    <property type="entry name" value="NmrA-type_oxidoreductase"/>
</dbReference>
<reference evidence="2" key="1">
    <citation type="journal article" date="2014" name="Int. J. Syst. Evol. Microbiol.">
        <title>Complete genome sequence of Corynebacterium casei LMG S-19264T (=DSM 44701T), isolated from a smear-ripened cheese.</title>
        <authorList>
            <consortium name="US DOE Joint Genome Institute (JGI-PGF)"/>
            <person name="Walter F."/>
            <person name="Albersmeier A."/>
            <person name="Kalinowski J."/>
            <person name="Ruckert C."/>
        </authorList>
    </citation>
    <scope>NUCLEOTIDE SEQUENCE</scope>
    <source>
        <strain evidence="2">CGMCC 4.7201</strain>
    </source>
</reference>
<name>A0A918E2L9_9ACTN</name>
<feature type="domain" description="NAD(P)-binding" evidence="1">
    <location>
        <begin position="6"/>
        <end position="182"/>
    </location>
</feature>
<evidence type="ECO:0000313" key="3">
    <source>
        <dbReference type="Proteomes" id="UP000641932"/>
    </source>
</evidence>
<comment type="caution">
    <text evidence="2">The sequence shown here is derived from an EMBL/GenBank/DDBJ whole genome shotgun (WGS) entry which is preliminary data.</text>
</comment>
<keyword evidence="3" id="KW-1185">Reference proteome</keyword>
<gene>
    <name evidence="2" type="ORF">GCM10012280_67660</name>
</gene>
<dbReference type="Gene3D" id="3.40.50.720">
    <property type="entry name" value="NAD(P)-binding Rossmann-like Domain"/>
    <property type="match status" value="1"/>
</dbReference>
<sequence>MIVVTGATGQLGRLVIDRLLERVPAASVVAAVRSPEKAADLAARGVEIRQADYDRPESFKAALAGADKVLLISSNEVGKRAAQHRAVVAAAKETGVSLLAYTSLTDGPDSPLSLGTEHGATERDIRDSGLPFTFLRNNWYTENNLGDLAGAIERGAIASNAGDGRIASATRDDFAAAAAVVLTGEGHENRVYELTGDTAWSFADLAAEVSRQCGKPVAHQPVSDEQYHAILAGVGLPGPLVDVLVDANARIREGALATVTDDLRTLIGRPTTPLDVAVKAALDGGKGSGGHA</sequence>
<dbReference type="AlphaFoldDB" id="A0A918E2L9"/>
<dbReference type="Gene3D" id="3.90.25.10">
    <property type="entry name" value="UDP-galactose 4-epimerase, domain 1"/>
    <property type="match status" value="1"/>
</dbReference>
<accession>A0A918E2L9</accession>
<dbReference type="SUPFAM" id="SSF51735">
    <property type="entry name" value="NAD(P)-binding Rossmann-fold domains"/>
    <property type="match status" value="1"/>
</dbReference>
<proteinExistence type="predicted"/>
<dbReference type="CDD" id="cd05269">
    <property type="entry name" value="TMR_SDR_a"/>
    <property type="match status" value="1"/>
</dbReference>
<dbReference type="Proteomes" id="UP000641932">
    <property type="component" value="Unassembled WGS sequence"/>
</dbReference>
<evidence type="ECO:0000259" key="1">
    <source>
        <dbReference type="Pfam" id="PF13460"/>
    </source>
</evidence>
<reference evidence="2" key="2">
    <citation type="submission" date="2020-09" db="EMBL/GenBank/DDBJ databases">
        <authorList>
            <person name="Sun Q."/>
            <person name="Zhou Y."/>
        </authorList>
    </citation>
    <scope>NUCLEOTIDE SEQUENCE</scope>
    <source>
        <strain evidence="2">CGMCC 4.7201</strain>
    </source>
</reference>
<dbReference type="Pfam" id="PF13460">
    <property type="entry name" value="NAD_binding_10"/>
    <property type="match status" value="1"/>
</dbReference>
<evidence type="ECO:0000313" key="2">
    <source>
        <dbReference type="EMBL" id="GGO99976.1"/>
    </source>
</evidence>
<dbReference type="InterPro" id="IPR016040">
    <property type="entry name" value="NAD(P)-bd_dom"/>
</dbReference>
<protein>
    <submittedName>
        <fullName evidence="2">NAD(P)-dependent oxidoreductase</fullName>
    </submittedName>
</protein>
<dbReference type="PANTHER" id="PTHR47129:SF1">
    <property type="entry name" value="NMRA-LIKE DOMAIN-CONTAINING PROTEIN"/>
    <property type="match status" value="1"/>
</dbReference>